<evidence type="ECO:0000313" key="2">
    <source>
        <dbReference type="Proteomes" id="UP000030321"/>
    </source>
</evidence>
<sequence>MALATAKASGNKAGKRYSGKRLSEIQTKLCLAWFIACDTVPNTTAHRYKLVRYTYFSSLLTFASCLLPKTHNFCTSAD</sequence>
<comment type="caution">
    <text evidence="1">The sequence shown here is derived from an EMBL/GenBank/DDBJ whole genome shotgun (WGS) entry which is preliminary data.</text>
</comment>
<reference evidence="2" key="1">
    <citation type="journal article" date="2015" name="Genome">
        <title>Whole Genome Sequence of the Non-Microcystin-Producing Microcystis aeruginosa Strain NIES-44.</title>
        <authorList>
            <person name="Okano K."/>
            <person name="Miyata N."/>
            <person name="Ozaki Y."/>
        </authorList>
    </citation>
    <scope>NUCLEOTIDE SEQUENCE [LARGE SCALE GENOMIC DNA]</scope>
    <source>
        <strain evidence="2">NIES-44</strain>
    </source>
</reference>
<protein>
    <submittedName>
        <fullName evidence="1">Uncharacterized protein</fullName>
    </submittedName>
</protein>
<organism evidence="1 2">
    <name type="scientific">Microcystis aeruginosa NIES-44</name>
    <dbReference type="NCBI Taxonomy" id="449439"/>
    <lineage>
        <taxon>Bacteria</taxon>
        <taxon>Bacillati</taxon>
        <taxon>Cyanobacteriota</taxon>
        <taxon>Cyanophyceae</taxon>
        <taxon>Oscillatoriophycideae</taxon>
        <taxon>Chroococcales</taxon>
        <taxon>Microcystaceae</taxon>
        <taxon>Microcystis</taxon>
    </lineage>
</organism>
<gene>
    <name evidence="1" type="ORF">N44_00947</name>
</gene>
<dbReference type="EMBL" id="BBPA01000020">
    <property type="protein sequence ID" value="GAL92389.1"/>
    <property type="molecule type" value="Genomic_DNA"/>
</dbReference>
<accession>A0A0A1VS23</accession>
<name>A0A0A1VS23_MICAE</name>
<dbReference type="Proteomes" id="UP000030321">
    <property type="component" value="Unassembled WGS sequence"/>
</dbReference>
<evidence type="ECO:0000313" key="1">
    <source>
        <dbReference type="EMBL" id="GAL92389.1"/>
    </source>
</evidence>
<dbReference type="AlphaFoldDB" id="A0A0A1VS23"/>
<proteinExistence type="predicted"/>